<organism evidence="1 2">
    <name type="scientific">Methanocaldococcus infernus (strain DSM 11812 / JCM 15783 / ME)</name>
    <dbReference type="NCBI Taxonomy" id="573063"/>
    <lineage>
        <taxon>Archaea</taxon>
        <taxon>Methanobacteriati</taxon>
        <taxon>Methanobacteriota</taxon>
        <taxon>Methanomada group</taxon>
        <taxon>Methanococci</taxon>
        <taxon>Methanococcales</taxon>
        <taxon>Methanocaldococcaceae</taxon>
        <taxon>Methanocaldococcus</taxon>
    </lineage>
</organism>
<protein>
    <submittedName>
        <fullName evidence="1">Uncharacterized protein</fullName>
    </submittedName>
</protein>
<name>D5VQJ0_METIM</name>
<dbReference type="KEGG" id="mif:Metin_0172"/>
<evidence type="ECO:0000313" key="2">
    <source>
        <dbReference type="Proteomes" id="UP000002061"/>
    </source>
</evidence>
<gene>
    <name evidence="1" type="ordered locus">Metin_0172</name>
</gene>
<sequence length="254" mass="29507">MIKISALEEVRGNSKELVVKEFKKLTEEILKNYKAKLLYEEEEENELYTKIGEFEVEFNNFKEYIDFCLKYTPDVEVLKPDKLVLDVKEVNDILSYIIVFFREFINKYRIGFNVIMKENINLNVEEYKKGKLGEEEILSYLNEGYVRAKIVLEGRGKDEETVLRNLIYTLEEDNIKVRKVATINEAEKGFEGFVGLDILCKPLDLFILAYKYLPVALSIEEEKLKLSLSDIQDIGNELGGAIFELSHAAVRSLF</sequence>
<dbReference type="Proteomes" id="UP000002061">
    <property type="component" value="Chromosome"/>
</dbReference>
<evidence type="ECO:0000313" key="1">
    <source>
        <dbReference type="EMBL" id="ADG12843.1"/>
    </source>
</evidence>
<dbReference type="AlphaFoldDB" id="D5VQJ0"/>
<dbReference type="OrthoDB" id="65227at2157"/>
<dbReference type="EMBL" id="CP002009">
    <property type="protein sequence ID" value="ADG12843.1"/>
    <property type="molecule type" value="Genomic_DNA"/>
</dbReference>
<dbReference type="STRING" id="573063.Metin_0172"/>
<dbReference type="HOGENOM" id="CLU_1076106_0_0_2"/>
<reference evidence="1" key="1">
    <citation type="submission" date="2010-04" db="EMBL/GenBank/DDBJ databases">
        <title>Complete sequence of Methanocaldococcus infernus ME.</title>
        <authorList>
            <consortium name="US DOE Joint Genome Institute"/>
            <person name="Lucas S."/>
            <person name="Copeland A."/>
            <person name="Lapidus A."/>
            <person name="Cheng J.-F."/>
            <person name="Bruce D."/>
            <person name="Goodwin L."/>
            <person name="Pitluck S."/>
            <person name="Munk A.C."/>
            <person name="Detter J.C."/>
            <person name="Han C."/>
            <person name="Tapia R."/>
            <person name="Land M."/>
            <person name="Hauser L."/>
            <person name="Kyrpides N."/>
            <person name="Mikhailova N."/>
            <person name="Sieprawska-Lupa M."/>
            <person name="Whitman W.B."/>
            <person name="Woyke T."/>
        </authorList>
    </citation>
    <scope>NUCLEOTIDE SEQUENCE [LARGE SCALE GENOMIC DNA]</scope>
    <source>
        <strain evidence="1">ME</strain>
    </source>
</reference>
<dbReference type="GeneID" id="9131172"/>
<dbReference type="RefSeq" id="WP_013099589.1">
    <property type="nucleotide sequence ID" value="NC_014122.1"/>
</dbReference>
<dbReference type="eggNOG" id="arCOG05037">
    <property type="taxonomic scope" value="Archaea"/>
</dbReference>
<accession>D5VQJ0</accession>
<keyword evidence="2" id="KW-1185">Reference proteome</keyword>
<proteinExistence type="predicted"/>